<dbReference type="HOGENOM" id="CLU_1381896_0_0_7"/>
<evidence type="ECO:0000256" key="1">
    <source>
        <dbReference type="SAM" id="Coils"/>
    </source>
</evidence>
<dbReference type="AlphaFoldDB" id="W4LGV6"/>
<feature type="coiled-coil region" evidence="1">
    <location>
        <begin position="50"/>
        <end position="80"/>
    </location>
</feature>
<evidence type="ECO:0000313" key="4">
    <source>
        <dbReference type="Proteomes" id="UP000019141"/>
    </source>
</evidence>
<gene>
    <name evidence="3" type="ORF">ETSY1_23835</name>
</gene>
<name>W4LGV6_ENTF1</name>
<keyword evidence="2" id="KW-0812">Transmembrane</keyword>
<keyword evidence="4" id="KW-1185">Reference proteome</keyword>
<evidence type="ECO:0000313" key="3">
    <source>
        <dbReference type="EMBL" id="ETW97149.1"/>
    </source>
</evidence>
<organism evidence="3 4">
    <name type="scientific">Entotheonella factor</name>
    <dbReference type="NCBI Taxonomy" id="1429438"/>
    <lineage>
        <taxon>Bacteria</taxon>
        <taxon>Pseudomonadati</taxon>
        <taxon>Nitrospinota/Tectimicrobiota group</taxon>
        <taxon>Candidatus Tectimicrobiota</taxon>
        <taxon>Candidatus Entotheonellia</taxon>
        <taxon>Candidatus Entotheonellales</taxon>
        <taxon>Candidatus Entotheonellaceae</taxon>
        <taxon>Candidatus Entotheonella</taxon>
    </lineage>
</organism>
<dbReference type="EMBL" id="AZHW01000699">
    <property type="protein sequence ID" value="ETW97149.1"/>
    <property type="molecule type" value="Genomic_DNA"/>
</dbReference>
<dbReference type="Proteomes" id="UP000019141">
    <property type="component" value="Unassembled WGS sequence"/>
</dbReference>
<protein>
    <submittedName>
        <fullName evidence="3">Uncharacterized protein</fullName>
    </submittedName>
</protein>
<reference evidence="3 4" key="1">
    <citation type="journal article" date="2014" name="Nature">
        <title>An environmental bacterial taxon with a large and distinct metabolic repertoire.</title>
        <authorList>
            <person name="Wilson M.C."/>
            <person name="Mori T."/>
            <person name="Ruckert C."/>
            <person name="Uria A.R."/>
            <person name="Helf M.J."/>
            <person name="Takada K."/>
            <person name="Gernert C."/>
            <person name="Steffens U.A."/>
            <person name="Heycke N."/>
            <person name="Schmitt S."/>
            <person name="Rinke C."/>
            <person name="Helfrich E.J."/>
            <person name="Brachmann A.O."/>
            <person name="Gurgui C."/>
            <person name="Wakimoto T."/>
            <person name="Kracht M."/>
            <person name="Crusemann M."/>
            <person name="Hentschel U."/>
            <person name="Abe I."/>
            <person name="Matsunaga S."/>
            <person name="Kalinowski J."/>
            <person name="Takeyama H."/>
            <person name="Piel J."/>
        </authorList>
    </citation>
    <scope>NUCLEOTIDE SEQUENCE [LARGE SCALE GENOMIC DNA]</scope>
    <source>
        <strain evidence="4">TSY1</strain>
    </source>
</reference>
<accession>W4LGV6</accession>
<keyword evidence="1" id="KW-0175">Coiled coil</keyword>
<evidence type="ECO:0000256" key="2">
    <source>
        <dbReference type="SAM" id="Phobius"/>
    </source>
</evidence>
<feature type="transmembrane region" description="Helical" evidence="2">
    <location>
        <begin position="6"/>
        <end position="27"/>
    </location>
</feature>
<proteinExistence type="predicted"/>
<keyword evidence="2" id="KW-1133">Transmembrane helix</keyword>
<keyword evidence="2" id="KW-0472">Membrane</keyword>
<sequence length="197" mass="21931">MTRDVLGLITAIIALLAALLGIFNSFYNSNSLKSQKTVIIEQKIILQKQIEKIGKQKIDLEQQKIQLDEQKTKLEALKNCRGEIVVSVNQPQQNAQVKREVDVSGTSTVHEICRYIFLILRDVSSPGLPWKIVDIVQVNTNGRWAGKIVLDGFPIGTEVEIEARGIGRSDAYTIGEPLPVPPEKGVPSNIIHVRRVE</sequence>
<comment type="caution">
    <text evidence="3">The sequence shown here is derived from an EMBL/GenBank/DDBJ whole genome shotgun (WGS) entry which is preliminary data.</text>
</comment>